<keyword evidence="2" id="KW-1185">Reference proteome</keyword>
<dbReference type="OrthoDB" id="4348902at2759"/>
<proteinExistence type="predicted"/>
<evidence type="ECO:0000313" key="1">
    <source>
        <dbReference type="EMBL" id="KAF2685201.1"/>
    </source>
</evidence>
<organism evidence="1 2">
    <name type="scientific">Lentithecium fluviatile CBS 122367</name>
    <dbReference type="NCBI Taxonomy" id="1168545"/>
    <lineage>
        <taxon>Eukaryota</taxon>
        <taxon>Fungi</taxon>
        <taxon>Dikarya</taxon>
        <taxon>Ascomycota</taxon>
        <taxon>Pezizomycotina</taxon>
        <taxon>Dothideomycetes</taxon>
        <taxon>Pleosporomycetidae</taxon>
        <taxon>Pleosporales</taxon>
        <taxon>Massarineae</taxon>
        <taxon>Lentitheciaceae</taxon>
        <taxon>Lentithecium</taxon>
    </lineage>
</organism>
<reference evidence="1" key="1">
    <citation type="journal article" date="2020" name="Stud. Mycol.">
        <title>101 Dothideomycetes genomes: a test case for predicting lifestyles and emergence of pathogens.</title>
        <authorList>
            <person name="Haridas S."/>
            <person name="Albert R."/>
            <person name="Binder M."/>
            <person name="Bloem J."/>
            <person name="Labutti K."/>
            <person name="Salamov A."/>
            <person name="Andreopoulos B."/>
            <person name="Baker S."/>
            <person name="Barry K."/>
            <person name="Bills G."/>
            <person name="Bluhm B."/>
            <person name="Cannon C."/>
            <person name="Castanera R."/>
            <person name="Culley D."/>
            <person name="Daum C."/>
            <person name="Ezra D."/>
            <person name="Gonzalez J."/>
            <person name="Henrissat B."/>
            <person name="Kuo A."/>
            <person name="Liang C."/>
            <person name="Lipzen A."/>
            <person name="Lutzoni F."/>
            <person name="Magnuson J."/>
            <person name="Mondo S."/>
            <person name="Nolan M."/>
            <person name="Ohm R."/>
            <person name="Pangilinan J."/>
            <person name="Park H.-J."/>
            <person name="Ramirez L."/>
            <person name="Alfaro M."/>
            <person name="Sun H."/>
            <person name="Tritt A."/>
            <person name="Yoshinaga Y."/>
            <person name="Zwiers L.-H."/>
            <person name="Turgeon B."/>
            <person name="Goodwin S."/>
            <person name="Spatafora J."/>
            <person name="Crous P."/>
            <person name="Grigoriev I."/>
        </authorList>
    </citation>
    <scope>NUCLEOTIDE SEQUENCE</scope>
    <source>
        <strain evidence="1">CBS 122367</strain>
    </source>
</reference>
<accession>A0A6G1J4R8</accession>
<dbReference type="AlphaFoldDB" id="A0A6G1J4R8"/>
<protein>
    <submittedName>
        <fullName evidence="1">Uncharacterized protein</fullName>
    </submittedName>
</protein>
<dbReference type="Proteomes" id="UP000799291">
    <property type="component" value="Unassembled WGS sequence"/>
</dbReference>
<sequence length="523" mass="57914">MDSTNPTAMPSSPNAPIQLPHTLQTYVGMVLGDGAPQQRRIPDDIADLEPLDRTKIAIALPLSESYSTPASYMPSPAITEHAAAYLSSLSATRPSQKTVGPYIDDRVTRCAANLRACVSKVGKEDLKLWMQTRTRFDLEQGAAIVIAAFMDEGRVADAVRLVRELGTVLATSCMWMEKDVPLAVQQPVSPSPVKLGRKLQLSAAKQGLTIPLATDYKTLVPLLMRVRRCKPDNRCLHVPSWMFAEADIAPPAHFSAAFTTEHPAPHPTAPREADAITLSRRHFRTDQRIIMQLFRFSDSTKRLRKDIKVMEDTVLYGGSWMQSRVFDVDDVALLSHYFFQFQRRLQRKVVSGFSGNVFMGKGEGRRLFQNNVALKSTFETVLLDIAESNDAGVIVATGNEDTLALIDRTCLLMKSYVDIYGAGCTQNLVFEKGLSGGSGRGPVDEYNLLCDVLAELRLRGREEGVVEVPGPTKKFLAKDIMYYNNAWEEDAFAGGKKAGWEDWLVKRGLAGEDGEEGWDIVVR</sequence>
<name>A0A6G1J4R8_9PLEO</name>
<dbReference type="EMBL" id="MU005579">
    <property type="protein sequence ID" value="KAF2685201.1"/>
    <property type="molecule type" value="Genomic_DNA"/>
</dbReference>
<evidence type="ECO:0000313" key="2">
    <source>
        <dbReference type="Proteomes" id="UP000799291"/>
    </source>
</evidence>
<gene>
    <name evidence="1" type="ORF">K458DRAFT_388091</name>
</gene>